<keyword evidence="2" id="KW-1185">Reference proteome</keyword>
<dbReference type="KEGG" id="ccai:NAS2_1458"/>
<sequence length="114" mass="12636">MGNVASGKELREALGMVPPSDVIIERGSFTLVYRFPRSSSRRLEEAMRDLATIVAEGASNSGLEVHEENGSDELLILRVKRVLHPSELDLPIVDVLRNYTQRLEEYVSGVLDGV</sequence>
<dbReference type="Proteomes" id="UP000509448">
    <property type="component" value="Chromosome"/>
</dbReference>
<proteinExistence type="predicted"/>
<protein>
    <submittedName>
        <fullName evidence="1">Uncharacterized protein</fullName>
    </submittedName>
</protein>
<evidence type="ECO:0000313" key="2">
    <source>
        <dbReference type="Proteomes" id="UP000509448"/>
    </source>
</evidence>
<gene>
    <name evidence="1" type="ORF">NAS2_1458</name>
</gene>
<dbReference type="EMBL" id="AP018732">
    <property type="protein sequence ID" value="BBE42843.1"/>
    <property type="molecule type" value="Genomic_DNA"/>
</dbReference>
<dbReference type="AlphaFoldDB" id="A0A4P2VHF5"/>
<name>A0A4P2VHF5_9ARCH</name>
<accession>A0A4P2VHF5</accession>
<organism evidence="1 2">
    <name type="scientific">Conexivisphaera calida</name>
    <dbReference type="NCBI Taxonomy" id="1874277"/>
    <lineage>
        <taxon>Archaea</taxon>
        <taxon>Nitrososphaerota</taxon>
        <taxon>Conexivisphaeria</taxon>
        <taxon>Conexivisphaerales</taxon>
        <taxon>Conexivisphaeraceae</taxon>
        <taxon>Conexivisphaera</taxon>
    </lineage>
</organism>
<reference evidence="1 2" key="1">
    <citation type="journal article" date="2019" name="ISME J.">
        <title>Isolation and characterization of a thermophilic sulfur- and iron-reducing thaumarchaeote from a terrestrial acidic hot spring.</title>
        <authorList>
            <person name="Kato S."/>
            <person name="Itoh T."/>
            <person name="Yuki M."/>
            <person name="Nagamori M."/>
            <person name="Ohnishi M."/>
            <person name="Uematsu K."/>
            <person name="Suzuki K."/>
            <person name="Takashina T."/>
            <person name="Ohkuma M."/>
        </authorList>
    </citation>
    <scope>NUCLEOTIDE SEQUENCE [LARGE SCALE GENOMIC DNA]</scope>
    <source>
        <strain evidence="1 2">NAS-02</strain>
    </source>
</reference>
<evidence type="ECO:0000313" key="1">
    <source>
        <dbReference type="EMBL" id="BBE42843.1"/>
    </source>
</evidence>